<dbReference type="FunFam" id="1.10.10.10:FF:000001">
    <property type="entry name" value="LysR family transcriptional regulator"/>
    <property type="match status" value="1"/>
</dbReference>
<dbReference type="EMBL" id="CP017707">
    <property type="protein sequence ID" value="AOZ49199.1"/>
    <property type="molecule type" value="Genomic_DNA"/>
</dbReference>
<evidence type="ECO:0000259" key="5">
    <source>
        <dbReference type="PROSITE" id="PS50931"/>
    </source>
</evidence>
<evidence type="ECO:0000313" key="7">
    <source>
        <dbReference type="Proteomes" id="UP000178776"/>
    </source>
</evidence>
<dbReference type="InterPro" id="IPR036390">
    <property type="entry name" value="WH_DNA-bd_sf"/>
</dbReference>
<dbReference type="PROSITE" id="PS50931">
    <property type="entry name" value="HTH_LYSR"/>
    <property type="match status" value="1"/>
</dbReference>
<evidence type="ECO:0000256" key="4">
    <source>
        <dbReference type="ARBA" id="ARBA00023163"/>
    </source>
</evidence>
<dbReference type="Gene3D" id="1.10.10.10">
    <property type="entry name" value="Winged helix-like DNA-binding domain superfamily/Winged helix DNA-binding domain"/>
    <property type="match status" value="1"/>
</dbReference>
<name>A0A1D9LD49_9NEIS</name>
<accession>A0A1D9LD49</accession>
<comment type="similarity">
    <text evidence="1">Belongs to the LysR transcriptional regulatory family.</text>
</comment>
<dbReference type="PANTHER" id="PTHR30537:SF32">
    <property type="entry name" value="HTH-TYPE TRANSCRIPTIONAL REGULATOR DSDC"/>
    <property type="match status" value="1"/>
</dbReference>
<organism evidence="6 7">
    <name type="scientific">Chromobacterium vaccinii</name>
    <dbReference type="NCBI Taxonomy" id="1108595"/>
    <lineage>
        <taxon>Bacteria</taxon>
        <taxon>Pseudomonadati</taxon>
        <taxon>Pseudomonadota</taxon>
        <taxon>Betaproteobacteria</taxon>
        <taxon>Neisseriales</taxon>
        <taxon>Chromobacteriaceae</taxon>
        <taxon>Chromobacterium</taxon>
    </lineage>
</organism>
<keyword evidence="6" id="KW-0808">Transferase</keyword>
<dbReference type="Pfam" id="PF03466">
    <property type="entry name" value="LysR_substrate"/>
    <property type="match status" value="1"/>
</dbReference>
<dbReference type="STRING" id="1108595.BKX93_03745"/>
<evidence type="ECO:0000256" key="3">
    <source>
        <dbReference type="ARBA" id="ARBA00023125"/>
    </source>
</evidence>
<dbReference type="SUPFAM" id="SSF46785">
    <property type="entry name" value="Winged helix' DNA-binding domain"/>
    <property type="match status" value="1"/>
</dbReference>
<dbReference type="RefSeq" id="WP_070978777.1">
    <property type="nucleotide sequence ID" value="NZ_CP017707.1"/>
</dbReference>
<sequence length="305" mass="33491">MHPTRLDGGQLANLHTFLAVARRLSFAAAADELCLTPSAVSHRIARLERSLRLRLFQRLTRGIRLTADGERIFAALEKSMAELDAALYPEADAEPSGRVALHAHPSIAQCWLAPRLAALADRHPRIDLDIRTGNGDADFRGGRADLALYYADGHFPGLVSRKLMDEEMAPVCSPAYAERHGLAADPARLRDCRLLHDAQAWRQAAHDAEWTLWARRHGGESLLPPRGLTLDRSDLCLAAAVGHAGVAIARRKLAQPLLDSGQLTLPLGAFEPVERYAYYLVHPKLGPMPSRLRAVIDWLQQSSAG</sequence>
<dbReference type="InterPro" id="IPR000847">
    <property type="entry name" value="LysR_HTH_N"/>
</dbReference>
<dbReference type="GO" id="GO:0043565">
    <property type="term" value="F:sequence-specific DNA binding"/>
    <property type="evidence" value="ECO:0007669"/>
    <property type="project" value="TreeGrafter"/>
</dbReference>
<dbReference type="KEGG" id="cvc:BKX93_03745"/>
<proteinExistence type="inferred from homology"/>
<evidence type="ECO:0000313" key="6">
    <source>
        <dbReference type="EMBL" id="AOZ49199.1"/>
    </source>
</evidence>
<dbReference type="SUPFAM" id="SSF53850">
    <property type="entry name" value="Periplasmic binding protein-like II"/>
    <property type="match status" value="1"/>
</dbReference>
<evidence type="ECO:0000256" key="1">
    <source>
        <dbReference type="ARBA" id="ARBA00009437"/>
    </source>
</evidence>
<dbReference type="Gene3D" id="3.40.190.10">
    <property type="entry name" value="Periplasmic binding protein-like II"/>
    <property type="match status" value="2"/>
</dbReference>
<dbReference type="GO" id="GO:0003700">
    <property type="term" value="F:DNA-binding transcription factor activity"/>
    <property type="evidence" value="ECO:0007669"/>
    <property type="project" value="InterPro"/>
</dbReference>
<dbReference type="GeneID" id="68840320"/>
<evidence type="ECO:0000256" key="2">
    <source>
        <dbReference type="ARBA" id="ARBA00023015"/>
    </source>
</evidence>
<dbReference type="Pfam" id="PF00126">
    <property type="entry name" value="HTH_1"/>
    <property type="match status" value="1"/>
</dbReference>
<dbReference type="CDD" id="cd08432">
    <property type="entry name" value="PBP2_GcdR_TrpI_HvrB_AmpR_like"/>
    <property type="match status" value="1"/>
</dbReference>
<dbReference type="GO" id="GO:0016740">
    <property type="term" value="F:transferase activity"/>
    <property type="evidence" value="ECO:0007669"/>
    <property type="project" value="UniProtKB-KW"/>
</dbReference>
<dbReference type="NCBIfam" id="NF007491">
    <property type="entry name" value="PRK10086.1"/>
    <property type="match status" value="1"/>
</dbReference>
<keyword evidence="4" id="KW-0804">Transcription</keyword>
<feature type="domain" description="HTH lysR-type" evidence="5">
    <location>
        <begin position="14"/>
        <end position="66"/>
    </location>
</feature>
<dbReference type="GO" id="GO:0006351">
    <property type="term" value="P:DNA-templated transcription"/>
    <property type="evidence" value="ECO:0007669"/>
    <property type="project" value="TreeGrafter"/>
</dbReference>
<dbReference type="InterPro" id="IPR036388">
    <property type="entry name" value="WH-like_DNA-bd_sf"/>
</dbReference>
<dbReference type="InterPro" id="IPR005119">
    <property type="entry name" value="LysR_subst-bd"/>
</dbReference>
<keyword evidence="2" id="KW-0805">Transcription regulation</keyword>
<dbReference type="Proteomes" id="UP000178776">
    <property type="component" value="Chromosome"/>
</dbReference>
<dbReference type="PANTHER" id="PTHR30537">
    <property type="entry name" value="HTH-TYPE TRANSCRIPTIONAL REGULATOR"/>
    <property type="match status" value="1"/>
</dbReference>
<keyword evidence="3" id="KW-0238">DNA-binding</keyword>
<protein>
    <submittedName>
        <fullName evidence="6">Colanic acid biosynthesis glycosyltransferase WcaA</fullName>
    </submittedName>
</protein>
<dbReference type="InterPro" id="IPR058163">
    <property type="entry name" value="LysR-type_TF_proteobact-type"/>
</dbReference>
<dbReference type="AlphaFoldDB" id="A0A1D9LD49"/>
<gene>
    <name evidence="6" type="ORF">BKX93_03745</name>
</gene>
<reference evidence="6 7" key="1">
    <citation type="submission" date="2016-10" db="EMBL/GenBank/DDBJ databases">
        <title>Chromobacterium muskegensis sp. nov., an insecticidal bacterium isolated from Sphagnum bogs.</title>
        <authorList>
            <person name="Sparks M.E."/>
            <person name="Blackburn M.B."/>
            <person name="Gundersen-Rindal D.E."/>
            <person name="Mitchell A."/>
            <person name="Farrar R."/>
            <person name="Kuhar D."/>
        </authorList>
    </citation>
    <scope>NUCLEOTIDE SEQUENCE [LARGE SCALE GENOMIC DNA]</scope>
    <source>
        <strain evidence="6 7">21-1</strain>
    </source>
</reference>